<dbReference type="Gene3D" id="1.10.287.130">
    <property type="match status" value="1"/>
</dbReference>
<evidence type="ECO:0000313" key="11">
    <source>
        <dbReference type="EMBL" id="MDJ1500707.1"/>
    </source>
</evidence>
<evidence type="ECO:0000256" key="6">
    <source>
        <dbReference type="ARBA" id="ARBA00023012"/>
    </source>
</evidence>
<feature type="domain" description="Histidine kinase" evidence="10">
    <location>
        <begin position="412"/>
        <end position="632"/>
    </location>
</feature>
<dbReference type="AlphaFoldDB" id="A0AAE3R4V4"/>
<reference evidence="11" key="1">
    <citation type="submission" date="2023-05" db="EMBL/GenBank/DDBJ databases">
        <authorList>
            <person name="Zhang X."/>
        </authorList>
    </citation>
    <scope>NUCLEOTIDE SEQUENCE</scope>
    <source>
        <strain evidence="11">BD1B2-1</strain>
    </source>
</reference>
<dbReference type="InterPro" id="IPR003594">
    <property type="entry name" value="HATPase_dom"/>
</dbReference>
<evidence type="ECO:0000256" key="5">
    <source>
        <dbReference type="ARBA" id="ARBA00022777"/>
    </source>
</evidence>
<dbReference type="RefSeq" id="WP_314510232.1">
    <property type="nucleotide sequence ID" value="NZ_JASJOU010000002.1"/>
</dbReference>
<dbReference type="InterPro" id="IPR003661">
    <property type="entry name" value="HisK_dim/P_dom"/>
</dbReference>
<keyword evidence="6" id="KW-0902">Two-component regulatory system</keyword>
<feature type="repeat" description="TPR" evidence="7">
    <location>
        <begin position="162"/>
        <end position="195"/>
    </location>
</feature>
<keyword evidence="9" id="KW-0812">Transmembrane</keyword>
<dbReference type="SUPFAM" id="SSF48452">
    <property type="entry name" value="TPR-like"/>
    <property type="match status" value="2"/>
</dbReference>
<dbReference type="PRINTS" id="PR00344">
    <property type="entry name" value="BCTRLSENSOR"/>
</dbReference>
<dbReference type="InterPro" id="IPR011990">
    <property type="entry name" value="TPR-like_helical_dom_sf"/>
</dbReference>
<keyword evidence="5 11" id="KW-0418">Kinase</keyword>
<feature type="transmembrane region" description="Helical" evidence="9">
    <location>
        <begin position="353"/>
        <end position="372"/>
    </location>
</feature>
<keyword evidence="8" id="KW-0175">Coiled coil</keyword>
<dbReference type="PANTHER" id="PTHR43711">
    <property type="entry name" value="TWO-COMPONENT HISTIDINE KINASE"/>
    <property type="match status" value="1"/>
</dbReference>
<dbReference type="SUPFAM" id="SSF47384">
    <property type="entry name" value="Homodimeric domain of signal transducing histidine kinase"/>
    <property type="match status" value="1"/>
</dbReference>
<dbReference type="GO" id="GO:0000155">
    <property type="term" value="F:phosphorelay sensor kinase activity"/>
    <property type="evidence" value="ECO:0007669"/>
    <property type="project" value="InterPro"/>
</dbReference>
<organism evidence="11 12">
    <name type="scientific">Xanthocytophaga agilis</name>
    <dbReference type="NCBI Taxonomy" id="3048010"/>
    <lineage>
        <taxon>Bacteria</taxon>
        <taxon>Pseudomonadati</taxon>
        <taxon>Bacteroidota</taxon>
        <taxon>Cytophagia</taxon>
        <taxon>Cytophagales</taxon>
        <taxon>Rhodocytophagaceae</taxon>
        <taxon>Xanthocytophaga</taxon>
    </lineage>
</organism>
<accession>A0AAE3R4V4</accession>
<feature type="repeat" description="TPR" evidence="7">
    <location>
        <begin position="82"/>
        <end position="115"/>
    </location>
</feature>
<feature type="coiled-coil region" evidence="8">
    <location>
        <begin position="326"/>
        <end position="405"/>
    </location>
</feature>
<dbReference type="EC" id="2.7.13.3" evidence="2"/>
<evidence type="ECO:0000256" key="8">
    <source>
        <dbReference type="SAM" id="Coils"/>
    </source>
</evidence>
<evidence type="ECO:0000256" key="2">
    <source>
        <dbReference type="ARBA" id="ARBA00012438"/>
    </source>
</evidence>
<dbReference type="InterPro" id="IPR036890">
    <property type="entry name" value="HATPase_C_sf"/>
</dbReference>
<dbReference type="SUPFAM" id="SSF55874">
    <property type="entry name" value="ATPase domain of HSP90 chaperone/DNA topoisomerase II/histidine kinase"/>
    <property type="match status" value="1"/>
</dbReference>
<evidence type="ECO:0000256" key="9">
    <source>
        <dbReference type="SAM" id="Phobius"/>
    </source>
</evidence>
<dbReference type="FunFam" id="3.30.565.10:FF:000006">
    <property type="entry name" value="Sensor histidine kinase WalK"/>
    <property type="match status" value="1"/>
</dbReference>
<dbReference type="InterPro" id="IPR036097">
    <property type="entry name" value="HisK_dim/P_sf"/>
</dbReference>
<comment type="caution">
    <text evidence="11">The sequence shown here is derived from an EMBL/GenBank/DDBJ whole genome shotgun (WGS) entry which is preliminary data.</text>
</comment>
<dbReference type="Pfam" id="PF13424">
    <property type="entry name" value="TPR_12"/>
    <property type="match status" value="1"/>
</dbReference>
<gene>
    <name evidence="11" type="ORF">QNI22_08620</name>
</gene>
<keyword evidence="9" id="KW-0472">Membrane</keyword>
<dbReference type="Pfam" id="PF00512">
    <property type="entry name" value="HisKA"/>
    <property type="match status" value="1"/>
</dbReference>
<dbReference type="SMART" id="SM00388">
    <property type="entry name" value="HisKA"/>
    <property type="match status" value="1"/>
</dbReference>
<comment type="catalytic activity">
    <reaction evidence="1">
        <text>ATP + protein L-histidine = ADP + protein N-phospho-L-histidine.</text>
        <dbReference type="EC" id="2.7.13.3"/>
    </reaction>
</comment>
<dbReference type="Pfam" id="PF02518">
    <property type="entry name" value="HATPase_c"/>
    <property type="match status" value="1"/>
</dbReference>
<dbReference type="Gene3D" id="3.30.565.10">
    <property type="entry name" value="Histidine kinase-like ATPase, C-terminal domain"/>
    <property type="match status" value="1"/>
</dbReference>
<evidence type="ECO:0000259" key="10">
    <source>
        <dbReference type="PROSITE" id="PS50109"/>
    </source>
</evidence>
<proteinExistence type="predicted"/>
<name>A0AAE3R4V4_9BACT</name>
<dbReference type="Gene3D" id="1.25.40.10">
    <property type="entry name" value="Tetratricopeptide repeat domain"/>
    <property type="match status" value="1"/>
</dbReference>
<dbReference type="InterPro" id="IPR050736">
    <property type="entry name" value="Sensor_HK_Regulatory"/>
</dbReference>
<dbReference type="Proteomes" id="UP001232063">
    <property type="component" value="Unassembled WGS sequence"/>
</dbReference>
<keyword evidence="9" id="KW-1133">Transmembrane helix</keyword>
<evidence type="ECO:0000256" key="1">
    <source>
        <dbReference type="ARBA" id="ARBA00000085"/>
    </source>
</evidence>
<dbReference type="SMART" id="SM00387">
    <property type="entry name" value="HATPase_c"/>
    <property type="match status" value="1"/>
</dbReference>
<keyword evidence="7" id="KW-0802">TPR repeat</keyword>
<dbReference type="PROSITE" id="PS50005">
    <property type="entry name" value="TPR"/>
    <property type="match status" value="3"/>
</dbReference>
<dbReference type="EMBL" id="JASJOU010000002">
    <property type="protein sequence ID" value="MDJ1500707.1"/>
    <property type="molecule type" value="Genomic_DNA"/>
</dbReference>
<dbReference type="SMART" id="SM00028">
    <property type="entry name" value="TPR"/>
    <property type="match status" value="5"/>
</dbReference>
<keyword evidence="3" id="KW-0597">Phosphoprotein</keyword>
<protein>
    <recommendedName>
        <fullName evidence="2">histidine kinase</fullName>
        <ecNumber evidence="2">2.7.13.3</ecNumber>
    </recommendedName>
</protein>
<evidence type="ECO:0000313" key="12">
    <source>
        <dbReference type="Proteomes" id="UP001232063"/>
    </source>
</evidence>
<dbReference type="PROSITE" id="PS50109">
    <property type="entry name" value="HIS_KIN"/>
    <property type="match status" value="1"/>
</dbReference>
<dbReference type="CDD" id="cd00082">
    <property type="entry name" value="HisKA"/>
    <property type="match status" value="1"/>
</dbReference>
<dbReference type="InterPro" id="IPR005467">
    <property type="entry name" value="His_kinase_dom"/>
</dbReference>
<feature type="repeat" description="TPR" evidence="7">
    <location>
        <begin position="202"/>
        <end position="235"/>
    </location>
</feature>
<dbReference type="PANTHER" id="PTHR43711:SF1">
    <property type="entry name" value="HISTIDINE KINASE 1"/>
    <property type="match status" value="1"/>
</dbReference>
<evidence type="ECO:0000256" key="7">
    <source>
        <dbReference type="PROSITE-ProRule" id="PRU00339"/>
    </source>
</evidence>
<keyword evidence="12" id="KW-1185">Reference proteome</keyword>
<dbReference type="InterPro" id="IPR004358">
    <property type="entry name" value="Sig_transdc_His_kin-like_C"/>
</dbReference>
<sequence length="632" mass="71414">MIRLTYLFIFIFLLTYPVFGQDPKMLDSLTHLYTHVHADSSRYLIVADIAELYSRSKPDTTILLATQCAQWSEQHNFIRGQAHAYNRMGLGYWTKGNHIQALSNYQKSLSLCMQINDQAELGLCLNNIGLIYFDQRDYKSALKYFDKAFAAFGSVRKKDGIATTLNNMGLTYEMQENQILALNYYQQALTLAQQIDYKVCIGQSLTNLGYSYINLKKYPEAISHLQKAQVIQEHINDQSTLTSTLLGLAQIYKNKKNYSASLEYAEKAAAKAVSVHIMYDAMAANQLLYEIYNEQKDYSKALQYYQQYKQFSDSLLTNEKSETISLIQTKLELTQTQKEVEELERDKKFQQTITIFIGLGLAITILFFLLVVNHRTKLMAANKELSNAKNEIEKQASLLQKSNQAKDKIFSIVSHDIRSPLNALRSAIDLIEADLLSPEELKSIVSALNQRLSHASDITEELLHWSRSQMDVIEVNPIDVSITELFQLKVDRFQQQALEKQLTLAVTNTHTTLCVKADEDMLKTILRNLLNNAIKFSSPGGIIRLHAEPYQTTETFAMVQISIADSGVGIHPENISRIFAQQGYTTTGTSGERGTGLGLGLCKEFVERNGGTIWVSSIPGKGTTFYFTLPAC</sequence>
<dbReference type="InterPro" id="IPR019734">
    <property type="entry name" value="TPR_rpt"/>
</dbReference>
<keyword evidence="4" id="KW-0808">Transferase</keyword>
<evidence type="ECO:0000256" key="3">
    <source>
        <dbReference type="ARBA" id="ARBA00022553"/>
    </source>
</evidence>
<dbReference type="Pfam" id="PF13181">
    <property type="entry name" value="TPR_8"/>
    <property type="match status" value="3"/>
</dbReference>
<evidence type="ECO:0000256" key="4">
    <source>
        <dbReference type="ARBA" id="ARBA00022679"/>
    </source>
</evidence>